<evidence type="ECO:0000259" key="3">
    <source>
        <dbReference type="Pfam" id="PF20684"/>
    </source>
</evidence>
<keyword evidence="5" id="KW-1185">Reference proteome</keyword>
<feature type="compositionally biased region" description="Basic and acidic residues" evidence="1">
    <location>
        <begin position="369"/>
        <end position="384"/>
    </location>
</feature>
<accession>A0A8E2JBQ6</accession>
<dbReference type="OrthoDB" id="3918601at2759"/>
<sequence>MSTPTGLPEGYSPPLSIVTPDNHSSWITITASMGLVCVMLCLIMRIYVRTHISPPFGWDDGTLVATTISSIIQSGIVFLQVSKSFGESIDLISPQDVVSVQKIAYANDMLFILSMCLTKVCVALLFMRLSPGKNHILVSKVVFALSIVWAVLSIFLVALKCDLSRPWIEYNQKCTGLFVRWQIITALDIIIEAFLFFMSIYLVVDLQMSQKNKFVVVLAFGFRLPIIVFAAFRLHYIGRRITSSNPTLDGTIALIWTQVELDYSVMACTIPCLKPFMIAVSTNYGSIAPSKATINGSAALSKGSKDSKGSFALSSVNRSKRRNKPVNTELSEQQLRPDRVYNTTSVTYNGQQDQHSVGSNESTKMIIKKETEWKIERNIGRDPNEPSWPQQQPPGQPLMQ</sequence>
<evidence type="ECO:0000256" key="2">
    <source>
        <dbReference type="SAM" id="Phobius"/>
    </source>
</evidence>
<dbReference type="InterPro" id="IPR049326">
    <property type="entry name" value="Rhodopsin_dom_fungi"/>
</dbReference>
<keyword evidence="2" id="KW-0812">Transmembrane</keyword>
<evidence type="ECO:0000256" key="1">
    <source>
        <dbReference type="SAM" id="MobiDB-lite"/>
    </source>
</evidence>
<name>A0A8E2JBQ6_9PEZI</name>
<keyword evidence="2" id="KW-1133">Transmembrane helix</keyword>
<feature type="region of interest" description="Disordered" evidence="1">
    <location>
        <begin position="369"/>
        <end position="400"/>
    </location>
</feature>
<feature type="transmembrane region" description="Helical" evidence="2">
    <location>
        <begin position="109"/>
        <end position="129"/>
    </location>
</feature>
<feature type="domain" description="Rhodopsin" evidence="3">
    <location>
        <begin position="44"/>
        <end position="277"/>
    </location>
</feature>
<dbReference type="Proteomes" id="UP000250266">
    <property type="component" value="Unassembled WGS sequence"/>
</dbReference>
<feature type="transmembrane region" description="Helical" evidence="2">
    <location>
        <begin position="214"/>
        <end position="236"/>
    </location>
</feature>
<dbReference type="AlphaFoldDB" id="A0A8E2JBQ6"/>
<evidence type="ECO:0000313" key="5">
    <source>
        <dbReference type="Proteomes" id="UP000250266"/>
    </source>
</evidence>
<feature type="region of interest" description="Disordered" evidence="1">
    <location>
        <begin position="299"/>
        <end position="340"/>
    </location>
</feature>
<dbReference type="PANTHER" id="PTHR39614">
    <property type="entry name" value="INTEGRAL MEMBRANE PROTEIN"/>
    <property type="match status" value="1"/>
</dbReference>
<feature type="compositionally biased region" description="Pro residues" evidence="1">
    <location>
        <begin position="391"/>
        <end position="400"/>
    </location>
</feature>
<dbReference type="PANTHER" id="PTHR39614:SF2">
    <property type="entry name" value="INTEGRAL MEMBRANE PROTEIN"/>
    <property type="match status" value="1"/>
</dbReference>
<feature type="transmembrane region" description="Helical" evidence="2">
    <location>
        <begin position="141"/>
        <end position="159"/>
    </location>
</feature>
<protein>
    <recommendedName>
        <fullName evidence="3">Rhodopsin domain-containing protein</fullName>
    </recommendedName>
</protein>
<feature type="transmembrane region" description="Helical" evidence="2">
    <location>
        <begin position="179"/>
        <end position="202"/>
    </location>
</feature>
<gene>
    <name evidence="4" type="ORF">K432DRAFT_462498</name>
</gene>
<dbReference type="EMBL" id="KV745184">
    <property type="protein sequence ID" value="OCK76745.1"/>
    <property type="molecule type" value="Genomic_DNA"/>
</dbReference>
<keyword evidence="2" id="KW-0472">Membrane</keyword>
<organism evidence="4 5">
    <name type="scientific">Lepidopterella palustris CBS 459.81</name>
    <dbReference type="NCBI Taxonomy" id="1314670"/>
    <lineage>
        <taxon>Eukaryota</taxon>
        <taxon>Fungi</taxon>
        <taxon>Dikarya</taxon>
        <taxon>Ascomycota</taxon>
        <taxon>Pezizomycotina</taxon>
        <taxon>Dothideomycetes</taxon>
        <taxon>Pleosporomycetidae</taxon>
        <taxon>Mytilinidiales</taxon>
        <taxon>Argynnaceae</taxon>
        <taxon>Lepidopterella</taxon>
    </lineage>
</organism>
<evidence type="ECO:0000313" key="4">
    <source>
        <dbReference type="EMBL" id="OCK76745.1"/>
    </source>
</evidence>
<reference evidence="4 5" key="1">
    <citation type="journal article" date="2016" name="Nat. Commun.">
        <title>Ectomycorrhizal ecology is imprinted in the genome of the dominant symbiotic fungus Cenococcum geophilum.</title>
        <authorList>
            <consortium name="DOE Joint Genome Institute"/>
            <person name="Peter M."/>
            <person name="Kohler A."/>
            <person name="Ohm R.A."/>
            <person name="Kuo A."/>
            <person name="Krutzmann J."/>
            <person name="Morin E."/>
            <person name="Arend M."/>
            <person name="Barry K.W."/>
            <person name="Binder M."/>
            <person name="Choi C."/>
            <person name="Clum A."/>
            <person name="Copeland A."/>
            <person name="Grisel N."/>
            <person name="Haridas S."/>
            <person name="Kipfer T."/>
            <person name="LaButti K."/>
            <person name="Lindquist E."/>
            <person name="Lipzen A."/>
            <person name="Maire R."/>
            <person name="Meier B."/>
            <person name="Mihaltcheva S."/>
            <person name="Molinier V."/>
            <person name="Murat C."/>
            <person name="Poggeler S."/>
            <person name="Quandt C.A."/>
            <person name="Sperisen C."/>
            <person name="Tritt A."/>
            <person name="Tisserant E."/>
            <person name="Crous P.W."/>
            <person name="Henrissat B."/>
            <person name="Nehls U."/>
            <person name="Egli S."/>
            <person name="Spatafora J.W."/>
            <person name="Grigoriev I.V."/>
            <person name="Martin F.M."/>
        </authorList>
    </citation>
    <scope>NUCLEOTIDE SEQUENCE [LARGE SCALE GENOMIC DNA]</scope>
    <source>
        <strain evidence="4 5">CBS 459.81</strain>
    </source>
</reference>
<proteinExistence type="predicted"/>
<dbReference type="Pfam" id="PF20684">
    <property type="entry name" value="Fung_rhodopsin"/>
    <property type="match status" value="1"/>
</dbReference>
<feature type="transmembrane region" description="Helical" evidence="2">
    <location>
        <begin position="26"/>
        <end position="48"/>
    </location>
</feature>
<feature type="compositionally biased region" description="Polar residues" evidence="1">
    <location>
        <begin position="325"/>
        <end position="334"/>
    </location>
</feature>